<evidence type="ECO:0000256" key="1">
    <source>
        <dbReference type="ARBA" id="ARBA00001033"/>
    </source>
</evidence>
<keyword evidence="5 8" id="KW-0378">Hydrolase</keyword>
<dbReference type="PANTHER" id="PTHR20854:SF4">
    <property type="entry name" value="INOSITOL-1-MONOPHOSPHATASE-RELATED"/>
    <property type="match status" value="1"/>
</dbReference>
<dbReference type="RefSeq" id="WP_188835678.1">
    <property type="nucleotide sequence ID" value="NZ_BMHI01000001.1"/>
</dbReference>
<accession>A0A916WQI9</accession>
<dbReference type="EC" id="3.1.3.25" evidence="8"/>
<dbReference type="CDD" id="cd01639">
    <property type="entry name" value="IMPase"/>
    <property type="match status" value="1"/>
</dbReference>
<feature type="binding site" evidence="7">
    <location>
        <position position="98"/>
    </location>
    <ligand>
        <name>Mg(2+)</name>
        <dbReference type="ChEBI" id="CHEBI:18420"/>
        <label>1</label>
        <note>catalytic</note>
    </ligand>
</feature>
<dbReference type="InterPro" id="IPR020550">
    <property type="entry name" value="Inositol_monophosphatase_CS"/>
</dbReference>
<dbReference type="InterPro" id="IPR033942">
    <property type="entry name" value="IMPase"/>
</dbReference>
<evidence type="ECO:0000313" key="10">
    <source>
        <dbReference type="Proteomes" id="UP000636793"/>
    </source>
</evidence>
<proteinExistence type="inferred from homology"/>
<dbReference type="Pfam" id="PF00459">
    <property type="entry name" value="Inositol_P"/>
    <property type="match status" value="1"/>
</dbReference>
<dbReference type="Proteomes" id="UP000636793">
    <property type="component" value="Unassembled WGS sequence"/>
</dbReference>
<comment type="cofactor">
    <cofactor evidence="2 7 8">
        <name>Mg(2+)</name>
        <dbReference type="ChEBI" id="CHEBI:18420"/>
    </cofactor>
</comment>
<evidence type="ECO:0000256" key="4">
    <source>
        <dbReference type="ARBA" id="ARBA00022723"/>
    </source>
</evidence>
<dbReference type="GO" id="GO:0008934">
    <property type="term" value="F:inositol monophosphate 1-phosphatase activity"/>
    <property type="evidence" value="ECO:0007669"/>
    <property type="project" value="InterPro"/>
</dbReference>
<evidence type="ECO:0000256" key="2">
    <source>
        <dbReference type="ARBA" id="ARBA00001946"/>
    </source>
</evidence>
<reference evidence="9" key="2">
    <citation type="submission" date="2020-09" db="EMBL/GenBank/DDBJ databases">
        <authorList>
            <person name="Sun Q."/>
            <person name="Zhou Y."/>
        </authorList>
    </citation>
    <scope>NUCLEOTIDE SEQUENCE</scope>
    <source>
        <strain evidence="9">CGMCC 1.15085</strain>
    </source>
</reference>
<feature type="binding site" evidence="7">
    <location>
        <position position="96"/>
    </location>
    <ligand>
        <name>Mg(2+)</name>
        <dbReference type="ChEBI" id="CHEBI:18420"/>
        <label>1</label>
        <note>catalytic</note>
    </ligand>
</feature>
<dbReference type="Gene3D" id="3.30.540.10">
    <property type="entry name" value="Fructose-1,6-Bisphosphatase, subunit A, domain 1"/>
    <property type="match status" value="1"/>
</dbReference>
<reference evidence="9" key="1">
    <citation type="journal article" date="2014" name="Int. J. Syst. Evol. Microbiol.">
        <title>Complete genome sequence of Corynebacterium casei LMG S-19264T (=DSM 44701T), isolated from a smear-ripened cheese.</title>
        <authorList>
            <consortium name="US DOE Joint Genome Institute (JGI-PGF)"/>
            <person name="Walter F."/>
            <person name="Albersmeier A."/>
            <person name="Kalinowski J."/>
            <person name="Ruckert C."/>
        </authorList>
    </citation>
    <scope>NUCLEOTIDE SEQUENCE</scope>
    <source>
        <strain evidence="9">CGMCC 1.15085</strain>
    </source>
</reference>
<dbReference type="InterPro" id="IPR020583">
    <property type="entry name" value="Inositol_monoP_metal-BS"/>
</dbReference>
<name>A0A916WQI9_9MICO</name>
<keyword evidence="6 7" id="KW-0460">Magnesium</keyword>
<dbReference type="PRINTS" id="PR00377">
    <property type="entry name" value="IMPHPHTASES"/>
</dbReference>
<evidence type="ECO:0000256" key="6">
    <source>
        <dbReference type="ARBA" id="ARBA00022842"/>
    </source>
</evidence>
<dbReference type="Gene3D" id="3.40.190.80">
    <property type="match status" value="1"/>
</dbReference>
<dbReference type="PROSITE" id="PS00630">
    <property type="entry name" value="IMP_2"/>
    <property type="match status" value="1"/>
</dbReference>
<keyword evidence="4 7" id="KW-0479">Metal-binding</keyword>
<protein>
    <recommendedName>
        <fullName evidence="8">Inositol-1-monophosphatase</fullName>
        <ecNumber evidence="8">3.1.3.25</ecNumber>
    </recommendedName>
</protein>
<comment type="similarity">
    <text evidence="3 8">Belongs to the inositol monophosphatase superfamily.</text>
</comment>
<sequence>MASEPTPELTADEIADLETIACTVAREAGDLIVEERPDHLGVAATKSTATDVVTIMDKRSEELLRTRLEAARPGDGLLGEEGASSPSETGVTWVVDPIDGTVNYLYQLPAYAVSVAACIGDVHTPGAWRPVAGAVLNPITDELFHAGLGRGAFLDHRGRSSAIQVTSQSDLAMSLLATGFGYDVDKRKRQAALAAEMTGLVRDIRRAGSAALDLCSVAAGRLDGYYEAGLNPWDLAAGWLIVTEAGGLVQGRAGGAPTADLVVAGGAEHVALLAPLVDR</sequence>
<keyword evidence="10" id="KW-1185">Reference proteome</keyword>
<dbReference type="SUPFAM" id="SSF56655">
    <property type="entry name" value="Carbohydrate phosphatase"/>
    <property type="match status" value="1"/>
</dbReference>
<evidence type="ECO:0000256" key="7">
    <source>
        <dbReference type="PIRSR" id="PIRSR600760-2"/>
    </source>
</evidence>
<organism evidence="9 10">
    <name type="scientific">Flexivirga endophytica</name>
    <dbReference type="NCBI Taxonomy" id="1849103"/>
    <lineage>
        <taxon>Bacteria</taxon>
        <taxon>Bacillati</taxon>
        <taxon>Actinomycetota</taxon>
        <taxon>Actinomycetes</taxon>
        <taxon>Micrococcales</taxon>
        <taxon>Dermacoccaceae</taxon>
        <taxon>Flexivirga</taxon>
    </lineage>
</organism>
<comment type="caution">
    <text evidence="9">The sequence shown here is derived from an EMBL/GenBank/DDBJ whole genome shotgun (WGS) entry which is preliminary data.</text>
</comment>
<evidence type="ECO:0000256" key="8">
    <source>
        <dbReference type="RuleBase" id="RU364068"/>
    </source>
</evidence>
<comment type="catalytic activity">
    <reaction evidence="1 8">
        <text>a myo-inositol phosphate + H2O = myo-inositol + phosphate</text>
        <dbReference type="Rhea" id="RHEA:24056"/>
        <dbReference type="ChEBI" id="CHEBI:15377"/>
        <dbReference type="ChEBI" id="CHEBI:17268"/>
        <dbReference type="ChEBI" id="CHEBI:43474"/>
        <dbReference type="ChEBI" id="CHEBI:84139"/>
        <dbReference type="EC" id="3.1.3.25"/>
    </reaction>
</comment>
<dbReference type="EMBL" id="BMHI01000001">
    <property type="protein sequence ID" value="GGB21029.1"/>
    <property type="molecule type" value="Genomic_DNA"/>
</dbReference>
<dbReference type="GO" id="GO:0006020">
    <property type="term" value="P:inositol metabolic process"/>
    <property type="evidence" value="ECO:0007669"/>
    <property type="project" value="TreeGrafter"/>
</dbReference>
<gene>
    <name evidence="9" type="primary">suhB</name>
    <name evidence="9" type="ORF">GCM10011492_08710</name>
</gene>
<dbReference type="PROSITE" id="PS00629">
    <property type="entry name" value="IMP_1"/>
    <property type="match status" value="1"/>
</dbReference>
<evidence type="ECO:0000313" key="9">
    <source>
        <dbReference type="EMBL" id="GGB21029.1"/>
    </source>
</evidence>
<feature type="binding site" evidence="7">
    <location>
        <position position="234"/>
    </location>
    <ligand>
        <name>Mg(2+)</name>
        <dbReference type="ChEBI" id="CHEBI:18420"/>
        <label>1</label>
        <note>catalytic</note>
    </ligand>
</feature>
<dbReference type="GO" id="GO:0046872">
    <property type="term" value="F:metal ion binding"/>
    <property type="evidence" value="ECO:0007669"/>
    <property type="project" value="UniProtKB-KW"/>
</dbReference>
<evidence type="ECO:0000256" key="3">
    <source>
        <dbReference type="ARBA" id="ARBA00009759"/>
    </source>
</evidence>
<dbReference type="InterPro" id="IPR000760">
    <property type="entry name" value="Inositol_monophosphatase-like"/>
</dbReference>
<dbReference type="PANTHER" id="PTHR20854">
    <property type="entry name" value="INOSITOL MONOPHOSPHATASE"/>
    <property type="match status" value="1"/>
</dbReference>
<feature type="binding site" evidence="7">
    <location>
        <position position="80"/>
    </location>
    <ligand>
        <name>Mg(2+)</name>
        <dbReference type="ChEBI" id="CHEBI:18420"/>
        <label>1</label>
        <note>catalytic</note>
    </ligand>
</feature>
<dbReference type="AlphaFoldDB" id="A0A916WQI9"/>
<dbReference type="GO" id="GO:0007165">
    <property type="term" value="P:signal transduction"/>
    <property type="evidence" value="ECO:0007669"/>
    <property type="project" value="TreeGrafter"/>
</dbReference>
<evidence type="ECO:0000256" key="5">
    <source>
        <dbReference type="ARBA" id="ARBA00022801"/>
    </source>
</evidence>
<dbReference type="GO" id="GO:0046854">
    <property type="term" value="P:phosphatidylinositol phosphate biosynthetic process"/>
    <property type="evidence" value="ECO:0007669"/>
    <property type="project" value="InterPro"/>
</dbReference>
<feature type="binding site" evidence="7">
    <location>
        <position position="99"/>
    </location>
    <ligand>
        <name>Mg(2+)</name>
        <dbReference type="ChEBI" id="CHEBI:18420"/>
        <label>1</label>
        <note>catalytic</note>
    </ligand>
</feature>